<feature type="region of interest" description="Disordered" evidence="1">
    <location>
        <begin position="202"/>
        <end position="264"/>
    </location>
</feature>
<dbReference type="Pfam" id="PF22936">
    <property type="entry name" value="Pol_BBD"/>
    <property type="match status" value="1"/>
</dbReference>
<feature type="compositionally biased region" description="Basic and acidic residues" evidence="1">
    <location>
        <begin position="250"/>
        <end position="264"/>
    </location>
</feature>
<feature type="compositionally biased region" description="Basic residues" evidence="1">
    <location>
        <begin position="219"/>
        <end position="228"/>
    </location>
</feature>
<dbReference type="Proteomes" id="UP000838878">
    <property type="component" value="Chromosome 13"/>
</dbReference>
<feature type="domain" description="Retrovirus-related Pol polyprotein from transposon TNT 1-94-like beta-barrel" evidence="2">
    <location>
        <begin position="696"/>
        <end position="771"/>
    </location>
</feature>
<evidence type="ECO:0000259" key="2">
    <source>
        <dbReference type="Pfam" id="PF22936"/>
    </source>
</evidence>
<keyword evidence="4" id="KW-1185">Reference proteome</keyword>
<sequence>MSEEIQSAHFGVSKNQFTLHTGVIYLQGNSPVSFCTISPSLSHDPGAIWALLKPIIEYAKERCQMARAIHFFSDGPSTQYCQKKNFYLFNKIIGQSIFDYGTWSFFEAAHGKGPADGVGGAVKRKLDKLVAYKHDIPSAEAAYFLLKSQETEVKIFYIPEEDITAIQNTIPNDLISLPGTIRVHQIITQNCDGSIFYSDKTVTKKRSAKDPENQSGKSGIKKSGKRKRNTDSTDTELDSDVTYAETSESEGYKISEDLSSEDERKCTDVHAIKEKLKTEQKKENMIVDREIIETEERKITISRKMKEKENRRLVLHEPNRSLITSCNTNIKILSDIEVVNVLDEKTGQFIIKANKNVVDASSKYVVKEKEVEVSLDRVKPASPPTCVHLVVVGGLSSSSEAKKRTGRLPMLKLWAQGQGQGSRSRSILRNIRSIDTHCTEHYTLIYLREEILIMASDGVISPARGDGVSRVNSTTSVPMFPAIEKLEGSKNYLAWKFAIRMVLILEGLWDCVTANVVTDAARDQRALARIALSVKTSLYQHIRNAATAKEAWDIFEAFRIYLKIRDSCVVFYLQQLADIGRKIEDEEIAELLLSGLLQEYDSLVSNLSTFTLTTRISSEVVRTRLLQEDLRRNNSNSHNISEAAYISKRKVKCDYCHKENHVKAKCFKLKRDKKLKNSTNVCMAAAYLSRHRQEDWFIDSGCTAHMCNKKDFFVSLKSTSSTVSVANNETMICEGVGTVNIQCNHKVLILNNVLYVPKLTTNLISVSKLLELDLRVVFNSGGCFIYDSNDKLISSARNLNGIFKLYGCVRNSRYLHKKEHSLFLHDKKDYQSAAVAAHQQPMLLWHRRLGHLSSGVEIDSFNNINSCVFKDSWDTGSEHNSSVECSVNDDVGGVSVTSQRATLTGGEGVPVASRPIRSTRLVPPKRYDDYDMSMFVRDVLVDEPQSYREAMDSPYCDDWMQAMKLAVGIYKMSSDLEEDATGPSTPKKYKKTKHRAQKYRTQWESEGEFKDWIGPDENNINKAYCKLCDVKISCEISTLKRHMSNVEHSRKIKNKKLAKPIHSFFKKPHVNWPHENSVAELELKLCSFMAEHNISFQTMDHLSEIIKSIPDSKIASDIT</sequence>
<dbReference type="EMBL" id="OV170233">
    <property type="protein sequence ID" value="CAH0719093.1"/>
    <property type="molecule type" value="Genomic_DNA"/>
</dbReference>
<dbReference type="PANTHER" id="PTHR46601:SF1">
    <property type="entry name" value="ADF-H DOMAIN-CONTAINING PROTEIN"/>
    <property type="match status" value="1"/>
</dbReference>
<accession>A0A8J9VC34</accession>
<evidence type="ECO:0000313" key="3">
    <source>
        <dbReference type="EMBL" id="CAH0719093.1"/>
    </source>
</evidence>
<evidence type="ECO:0000313" key="4">
    <source>
        <dbReference type="Proteomes" id="UP000838878"/>
    </source>
</evidence>
<feature type="non-terminal residue" evidence="3">
    <location>
        <position position="1119"/>
    </location>
</feature>
<dbReference type="PANTHER" id="PTHR46601">
    <property type="entry name" value="ULP_PROTEASE DOMAIN-CONTAINING PROTEIN"/>
    <property type="match status" value="1"/>
</dbReference>
<reference evidence="3" key="1">
    <citation type="submission" date="2021-12" db="EMBL/GenBank/DDBJ databases">
        <authorList>
            <person name="Martin H S."/>
        </authorList>
    </citation>
    <scope>NUCLEOTIDE SEQUENCE</scope>
</reference>
<evidence type="ECO:0000256" key="1">
    <source>
        <dbReference type="SAM" id="MobiDB-lite"/>
    </source>
</evidence>
<name>A0A8J9VC34_9NEOP</name>
<protein>
    <recommendedName>
        <fullName evidence="2">Retrovirus-related Pol polyprotein from transposon TNT 1-94-like beta-barrel domain-containing protein</fullName>
    </recommendedName>
</protein>
<proteinExistence type="predicted"/>
<dbReference type="InterPro" id="IPR054722">
    <property type="entry name" value="PolX-like_BBD"/>
</dbReference>
<organism evidence="3 4">
    <name type="scientific">Brenthis ino</name>
    <name type="common">lesser marbled fritillary</name>
    <dbReference type="NCBI Taxonomy" id="405034"/>
    <lineage>
        <taxon>Eukaryota</taxon>
        <taxon>Metazoa</taxon>
        <taxon>Ecdysozoa</taxon>
        <taxon>Arthropoda</taxon>
        <taxon>Hexapoda</taxon>
        <taxon>Insecta</taxon>
        <taxon>Pterygota</taxon>
        <taxon>Neoptera</taxon>
        <taxon>Endopterygota</taxon>
        <taxon>Lepidoptera</taxon>
        <taxon>Glossata</taxon>
        <taxon>Ditrysia</taxon>
        <taxon>Papilionoidea</taxon>
        <taxon>Nymphalidae</taxon>
        <taxon>Heliconiinae</taxon>
        <taxon>Argynnini</taxon>
        <taxon>Brenthis</taxon>
    </lineage>
</organism>
<dbReference type="AlphaFoldDB" id="A0A8J9VC34"/>
<gene>
    <name evidence="3" type="ORF">BINO364_LOCUS5482</name>
</gene>
<dbReference type="OrthoDB" id="7920740at2759"/>